<proteinExistence type="predicted"/>
<dbReference type="Proteomes" id="UP001164539">
    <property type="component" value="Chromosome 1"/>
</dbReference>
<evidence type="ECO:0000313" key="2">
    <source>
        <dbReference type="Proteomes" id="UP001164539"/>
    </source>
</evidence>
<protein>
    <submittedName>
        <fullName evidence="1">Chromatin modification-related protein EAF1 A-like</fullName>
    </submittedName>
</protein>
<reference evidence="1 2" key="1">
    <citation type="journal article" date="2023" name="Science">
        <title>Complex scaffold remodeling in plant triterpene biosynthesis.</title>
        <authorList>
            <person name="De La Pena R."/>
            <person name="Hodgson H."/>
            <person name="Liu J.C."/>
            <person name="Stephenson M.J."/>
            <person name="Martin A.C."/>
            <person name="Owen C."/>
            <person name="Harkess A."/>
            <person name="Leebens-Mack J."/>
            <person name="Jimenez L.E."/>
            <person name="Osbourn A."/>
            <person name="Sattely E.S."/>
        </authorList>
    </citation>
    <scope>NUCLEOTIDE SEQUENCE [LARGE SCALE GENOMIC DNA]</scope>
    <source>
        <strain evidence="2">cv. JPN11</strain>
        <tissue evidence="1">Leaf</tissue>
    </source>
</reference>
<organism evidence="1 2">
    <name type="scientific">Melia azedarach</name>
    <name type="common">Chinaberry tree</name>
    <dbReference type="NCBI Taxonomy" id="155640"/>
    <lineage>
        <taxon>Eukaryota</taxon>
        <taxon>Viridiplantae</taxon>
        <taxon>Streptophyta</taxon>
        <taxon>Embryophyta</taxon>
        <taxon>Tracheophyta</taxon>
        <taxon>Spermatophyta</taxon>
        <taxon>Magnoliopsida</taxon>
        <taxon>eudicotyledons</taxon>
        <taxon>Gunneridae</taxon>
        <taxon>Pentapetalae</taxon>
        <taxon>rosids</taxon>
        <taxon>malvids</taxon>
        <taxon>Sapindales</taxon>
        <taxon>Meliaceae</taxon>
        <taxon>Melia</taxon>
    </lineage>
</organism>
<accession>A0ACC1YZN4</accession>
<sequence>MSGLASASPPSATVCSSIKSKTLNSCLINPSSSVPVIPRTLTCSSDLKLKGLRFGGLKSPKRISVQCNSSTRPGPPGSGEGDSRTVLDAFFLGKAVAEALNERVESAVGEFLSTIGRLQSEQQKQVQEFQEDVFERAKKAKERAAREAMEARGLVPKSSTLNTSSDSDATSASPSNQATNSVTPVSPSSTSNPITPDVVTKPNPNNKGPVLGALNED</sequence>
<dbReference type="EMBL" id="CM051394">
    <property type="protein sequence ID" value="KAJ4728513.1"/>
    <property type="molecule type" value="Genomic_DNA"/>
</dbReference>
<name>A0ACC1YZN4_MELAZ</name>
<comment type="caution">
    <text evidence="1">The sequence shown here is derived from an EMBL/GenBank/DDBJ whole genome shotgun (WGS) entry which is preliminary data.</text>
</comment>
<evidence type="ECO:0000313" key="1">
    <source>
        <dbReference type="EMBL" id="KAJ4728513.1"/>
    </source>
</evidence>
<gene>
    <name evidence="1" type="ORF">OWV82_001429</name>
</gene>
<keyword evidence="2" id="KW-1185">Reference proteome</keyword>